<dbReference type="SUPFAM" id="SSF46785">
    <property type="entry name" value="Winged helix' DNA-binding domain"/>
    <property type="match status" value="1"/>
</dbReference>
<dbReference type="InterPro" id="IPR001077">
    <property type="entry name" value="COMT_C"/>
</dbReference>
<proteinExistence type="predicted"/>
<sequence>MEGVLRMTQTSPDVSTSAGIIRLSNAFCDAKALLTAVELDLFTTLHNKGASTEEEIRKELGLHGRGLSDWLNLLTALGLLERAEGGYRNAKGADTYLVRGERTWVGGFLERSNRNLYPAWGRLGEALRTGEQQSGSHFDVVVQNPHILKQFVHMMDALTHVVGPELVGKFDWSNSKSVLDVGGARGNLCSIIVKNQPHLEGHVFDLPPMKPLFDEHVESYGLTGKVHFHGGSFFTDPLPVKADVVTMGHVLHDWDRQQRGELVAKAFDAVNPGGALIVYDRMLDDEPNHVENLVISLDMLLVTDGGSEYPTSELLEHAQKAGFASTEVKPLSDYDTVVICRKAA</sequence>
<protein>
    <submittedName>
        <fullName evidence="7">Putative methyltransferase</fullName>
    </submittedName>
</protein>
<feature type="active site" description="Proton acceptor" evidence="4">
    <location>
        <position position="252"/>
    </location>
</feature>
<evidence type="ECO:0000313" key="7">
    <source>
        <dbReference type="EMBL" id="ADE22301.1"/>
    </source>
</evidence>
<evidence type="ECO:0000256" key="1">
    <source>
        <dbReference type="ARBA" id="ARBA00022603"/>
    </source>
</evidence>
<dbReference type="Gene3D" id="1.10.10.10">
    <property type="entry name" value="Winged helix-like DNA-binding domain superfamily/Winged helix DNA-binding domain"/>
    <property type="match status" value="1"/>
</dbReference>
<reference evidence="7" key="1">
    <citation type="journal article" date="2012" name="Chem. Biol.">
        <title>Unveiling the post-PKS redox tailoring steps in biosynthesis of the type II polyketide antitumor antibiotic xantholipin.</title>
        <authorList>
            <person name="Zhang W."/>
            <person name="Wang L."/>
            <person name="Kong L."/>
            <person name="Wang T."/>
            <person name="Chu Y."/>
            <person name="Deng Z."/>
            <person name="You D."/>
        </authorList>
    </citation>
    <scope>NUCLEOTIDE SEQUENCE</scope>
    <source>
        <strain evidence="7">SIIA-A02191</strain>
    </source>
</reference>
<accession>I1SKW9</accession>
<dbReference type="GO" id="GO:0008171">
    <property type="term" value="F:O-methyltransferase activity"/>
    <property type="evidence" value="ECO:0007669"/>
    <property type="project" value="InterPro"/>
</dbReference>
<keyword evidence="2 7" id="KW-0808">Transferase</keyword>
<name>I1SKW9_9ACTN</name>
<dbReference type="InterPro" id="IPR016461">
    <property type="entry name" value="COMT-like"/>
</dbReference>
<dbReference type="InterPro" id="IPR036388">
    <property type="entry name" value="WH-like_DNA-bd_sf"/>
</dbReference>
<dbReference type="Pfam" id="PF08100">
    <property type="entry name" value="Dimerisation"/>
    <property type="match status" value="1"/>
</dbReference>
<dbReference type="InterPro" id="IPR012967">
    <property type="entry name" value="COMT_dimerisation"/>
</dbReference>
<dbReference type="SUPFAM" id="SSF53335">
    <property type="entry name" value="S-adenosyl-L-methionine-dependent methyltransferases"/>
    <property type="match status" value="1"/>
</dbReference>
<dbReference type="GO" id="GO:0046983">
    <property type="term" value="F:protein dimerization activity"/>
    <property type="evidence" value="ECO:0007669"/>
    <property type="project" value="InterPro"/>
</dbReference>
<dbReference type="GO" id="GO:0032259">
    <property type="term" value="P:methylation"/>
    <property type="evidence" value="ECO:0007669"/>
    <property type="project" value="UniProtKB-KW"/>
</dbReference>
<evidence type="ECO:0000259" key="6">
    <source>
        <dbReference type="Pfam" id="PF08100"/>
    </source>
</evidence>
<dbReference type="InterPro" id="IPR036390">
    <property type="entry name" value="WH_DNA-bd_sf"/>
</dbReference>
<dbReference type="PROSITE" id="PS51683">
    <property type="entry name" value="SAM_OMT_II"/>
    <property type="match status" value="1"/>
</dbReference>
<evidence type="ECO:0000256" key="2">
    <source>
        <dbReference type="ARBA" id="ARBA00022679"/>
    </source>
</evidence>
<keyword evidence="1 7" id="KW-0489">Methyltransferase</keyword>
<dbReference type="PANTHER" id="PTHR43712:SF2">
    <property type="entry name" value="O-METHYLTRANSFERASE CICE"/>
    <property type="match status" value="1"/>
</dbReference>
<dbReference type="PANTHER" id="PTHR43712">
    <property type="entry name" value="PUTATIVE (AFU_ORTHOLOGUE AFUA_4G14580)-RELATED"/>
    <property type="match status" value="1"/>
</dbReference>
<gene>
    <name evidence="7" type="primary">xanM3</name>
</gene>
<dbReference type="Gene3D" id="3.40.50.150">
    <property type="entry name" value="Vaccinia Virus protein VP39"/>
    <property type="match status" value="1"/>
</dbReference>
<evidence type="ECO:0000259" key="5">
    <source>
        <dbReference type="Pfam" id="PF00891"/>
    </source>
</evidence>
<dbReference type="PIRSF" id="PIRSF005739">
    <property type="entry name" value="O-mtase"/>
    <property type="match status" value="1"/>
</dbReference>
<feature type="domain" description="O-methyltransferase dimerisation" evidence="6">
    <location>
        <begin position="22"/>
        <end position="98"/>
    </location>
</feature>
<dbReference type="Pfam" id="PF00891">
    <property type="entry name" value="Methyltransf_2"/>
    <property type="match status" value="1"/>
</dbReference>
<evidence type="ECO:0000256" key="4">
    <source>
        <dbReference type="PIRSR" id="PIRSR005739-1"/>
    </source>
</evidence>
<feature type="domain" description="O-methyltransferase C-terminal" evidence="5">
    <location>
        <begin position="120"/>
        <end position="323"/>
    </location>
</feature>
<dbReference type="AlphaFoldDB" id="I1SKW9"/>
<organism evidence="7">
    <name type="scientific">Streptomyces flavogriseus</name>
    <dbReference type="NCBI Taxonomy" id="67299"/>
    <lineage>
        <taxon>Bacteria</taxon>
        <taxon>Bacillati</taxon>
        <taxon>Actinomycetota</taxon>
        <taxon>Actinomycetes</taxon>
        <taxon>Kitasatosporales</taxon>
        <taxon>Streptomycetaceae</taxon>
        <taxon>Streptomyces</taxon>
    </lineage>
</organism>
<evidence type="ECO:0000256" key="3">
    <source>
        <dbReference type="ARBA" id="ARBA00022691"/>
    </source>
</evidence>
<dbReference type="EMBL" id="GQ421798">
    <property type="protein sequence ID" value="ADE22301.1"/>
    <property type="molecule type" value="Genomic_DNA"/>
</dbReference>
<dbReference type="InterPro" id="IPR029063">
    <property type="entry name" value="SAM-dependent_MTases_sf"/>
</dbReference>
<keyword evidence="3" id="KW-0949">S-adenosyl-L-methionine</keyword>